<dbReference type="Gene3D" id="1.10.10.10">
    <property type="entry name" value="Winged helix-like DNA-binding domain superfamily/Winged helix DNA-binding domain"/>
    <property type="match status" value="1"/>
</dbReference>
<dbReference type="SUPFAM" id="SSF53850">
    <property type="entry name" value="Periplasmic binding protein-like II"/>
    <property type="match status" value="1"/>
</dbReference>
<protein>
    <submittedName>
        <fullName evidence="7">LysR family tcuABC transcriptional regulator</fullName>
    </submittedName>
</protein>
<evidence type="ECO:0000259" key="6">
    <source>
        <dbReference type="PROSITE" id="PS50931"/>
    </source>
</evidence>
<comment type="similarity">
    <text evidence="1">Belongs to the LysR transcriptional regulatory family.</text>
</comment>
<dbReference type="PANTHER" id="PTHR30293:SF0">
    <property type="entry name" value="NITROGEN ASSIMILATION REGULATORY PROTEIN NAC"/>
    <property type="match status" value="1"/>
</dbReference>
<dbReference type="InterPro" id="IPR005119">
    <property type="entry name" value="LysR_subst-bd"/>
</dbReference>
<feature type="domain" description="HTH lysR-type" evidence="6">
    <location>
        <begin position="1"/>
        <end position="58"/>
    </location>
</feature>
<keyword evidence="4" id="KW-0010">Activator</keyword>
<dbReference type="EMBL" id="SMBX01000001">
    <property type="protein sequence ID" value="TCV02636.1"/>
    <property type="molecule type" value="Genomic_DNA"/>
</dbReference>
<dbReference type="Proteomes" id="UP000294692">
    <property type="component" value="Unassembled WGS sequence"/>
</dbReference>
<evidence type="ECO:0000313" key="8">
    <source>
        <dbReference type="Proteomes" id="UP000294692"/>
    </source>
</evidence>
<organism evidence="7 8">
    <name type="scientific">Paracandidimonas soli</name>
    <dbReference type="NCBI Taxonomy" id="1917182"/>
    <lineage>
        <taxon>Bacteria</taxon>
        <taxon>Pseudomonadati</taxon>
        <taxon>Pseudomonadota</taxon>
        <taxon>Betaproteobacteria</taxon>
        <taxon>Burkholderiales</taxon>
        <taxon>Alcaligenaceae</taxon>
        <taxon>Paracandidimonas</taxon>
    </lineage>
</organism>
<keyword evidence="3" id="KW-0238">DNA-binding</keyword>
<evidence type="ECO:0000256" key="4">
    <source>
        <dbReference type="ARBA" id="ARBA00023159"/>
    </source>
</evidence>
<evidence type="ECO:0000256" key="3">
    <source>
        <dbReference type="ARBA" id="ARBA00023125"/>
    </source>
</evidence>
<sequence>MELRQLRYFLRVVELGSMGKAAQELGIVTSALSQQISRLEGELSVRLLQRTSTGVIPTAAGQAFRQEAQLALRHAENATLAAQAARLSGHVSVGLAPTTGSVLAVPFLSAMQERYPDVRVHLVESLSGNLEQMLSRRQIDLAVVFHTGGQQPWSARPILDEHLFVIIHPDLQHLLPQHTPLQLEDIIDLPLVMPSAPHGLRALVNAAFFRQGREPSIVAQIDGLALLMDVVRAGRAATVQPGAAAVRSHDHQLLRLPLAHDTLKRRNLIASLPDDELAPAGLAARIVLTDVMRELVRQSQWPGAALLQPQ</sequence>
<dbReference type="GO" id="GO:2000142">
    <property type="term" value="P:regulation of DNA-templated transcription initiation"/>
    <property type="evidence" value="ECO:0007669"/>
    <property type="project" value="TreeGrafter"/>
</dbReference>
<evidence type="ECO:0000256" key="1">
    <source>
        <dbReference type="ARBA" id="ARBA00009437"/>
    </source>
</evidence>
<dbReference type="InterPro" id="IPR036390">
    <property type="entry name" value="WH_DNA-bd_sf"/>
</dbReference>
<proteinExistence type="inferred from homology"/>
<accession>A0A4R3VBI4</accession>
<dbReference type="Pfam" id="PF03466">
    <property type="entry name" value="LysR_substrate"/>
    <property type="match status" value="1"/>
</dbReference>
<keyword evidence="5" id="KW-0804">Transcription</keyword>
<dbReference type="InterPro" id="IPR000847">
    <property type="entry name" value="LysR_HTH_N"/>
</dbReference>
<dbReference type="InterPro" id="IPR036388">
    <property type="entry name" value="WH-like_DNA-bd_sf"/>
</dbReference>
<dbReference type="Gene3D" id="3.40.190.290">
    <property type="match status" value="1"/>
</dbReference>
<dbReference type="OrthoDB" id="8587114at2"/>
<keyword evidence="2" id="KW-0805">Transcription regulation</keyword>
<evidence type="ECO:0000313" key="7">
    <source>
        <dbReference type="EMBL" id="TCV02636.1"/>
    </source>
</evidence>
<dbReference type="GO" id="GO:0003700">
    <property type="term" value="F:DNA-binding transcription factor activity"/>
    <property type="evidence" value="ECO:0007669"/>
    <property type="project" value="InterPro"/>
</dbReference>
<dbReference type="AlphaFoldDB" id="A0A4R3VBI4"/>
<evidence type="ECO:0000256" key="2">
    <source>
        <dbReference type="ARBA" id="ARBA00023015"/>
    </source>
</evidence>
<dbReference type="PANTHER" id="PTHR30293">
    <property type="entry name" value="TRANSCRIPTIONAL REGULATORY PROTEIN NAC-RELATED"/>
    <property type="match status" value="1"/>
</dbReference>
<reference evidence="7 8" key="1">
    <citation type="submission" date="2019-03" db="EMBL/GenBank/DDBJ databases">
        <title>Genomic Encyclopedia of Type Strains, Phase IV (KMG-IV): sequencing the most valuable type-strain genomes for metagenomic binning, comparative biology and taxonomic classification.</title>
        <authorList>
            <person name="Goeker M."/>
        </authorList>
    </citation>
    <scope>NUCLEOTIDE SEQUENCE [LARGE SCALE GENOMIC DNA]</scope>
    <source>
        <strain evidence="7 8">DSM 100048</strain>
    </source>
</reference>
<dbReference type="PROSITE" id="PS50931">
    <property type="entry name" value="HTH_LYSR"/>
    <property type="match status" value="1"/>
</dbReference>
<dbReference type="SUPFAM" id="SSF46785">
    <property type="entry name" value="Winged helix' DNA-binding domain"/>
    <property type="match status" value="1"/>
</dbReference>
<comment type="caution">
    <text evidence="7">The sequence shown here is derived from an EMBL/GenBank/DDBJ whole genome shotgun (WGS) entry which is preliminary data.</text>
</comment>
<dbReference type="Pfam" id="PF00126">
    <property type="entry name" value="HTH_1"/>
    <property type="match status" value="1"/>
</dbReference>
<dbReference type="RefSeq" id="WP_132472365.1">
    <property type="nucleotide sequence ID" value="NZ_JBHRVM010000001.1"/>
</dbReference>
<name>A0A4R3VBI4_9BURK</name>
<dbReference type="FunFam" id="1.10.10.10:FF:000001">
    <property type="entry name" value="LysR family transcriptional regulator"/>
    <property type="match status" value="1"/>
</dbReference>
<dbReference type="GO" id="GO:0003677">
    <property type="term" value="F:DNA binding"/>
    <property type="evidence" value="ECO:0007669"/>
    <property type="project" value="UniProtKB-KW"/>
</dbReference>
<keyword evidence="8" id="KW-1185">Reference proteome</keyword>
<evidence type="ECO:0000256" key="5">
    <source>
        <dbReference type="ARBA" id="ARBA00023163"/>
    </source>
</evidence>
<gene>
    <name evidence="7" type="ORF">EV686_10192</name>
</gene>